<evidence type="ECO:0000313" key="3">
    <source>
        <dbReference type="EMBL" id="KIJ41767.1"/>
    </source>
</evidence>
<organism evidence="3 4">
    <name type="scientific">Sphaerobolus stellatus (strain SS14)</name>
    <dbReference type="NCBI Taxonomy" id="990650"/>
    <lineage>
        <taxon>Eukaryota</taxon>
        <taxon>Fungi</taxon>
        <taxon>Dikarya</taxon>
        <taxon>Basidiomycota</taxon>
        <taxon>Agaricomycotina</taxon>
        <taxon>Agaricomycetes</taxon>
        <taxon>Phallomycetidae</taxon>
        <taxon>Geastrales</taxon>
        <taxon>Sphaerobolaceae</taxon>
        <taxon>Sphaerobolus</taxon>
    </lineage>
</organism>
<feature type="domain" description="DUF6533" evidence="2">
    <location>
        <begin position="29"/>
        <end position="72"/>
    </location>
</feature>
<keyword evidence="1" id="KW-0812">Transmembrane</keyword>
<gene>
    <name evidence="3" type="ORF">M422DRAFT_255077</name>
</gene>
<dbReference type="Proteomes" id="UP000054279">
    <property type="component" value="Unassembled WGS sequence"/>
</dbReference>
<dbReference type="EMBL" id="KN837134">
    <property type="protein sequence ID" value="KIJ41767.1"/>
    <property type="molecule type" value="Genomic_DNA"/>
</dbReference>
<evidence type="ECO:0000256" key="1">
    <source>
        <dbReference type="SAM" id="Phobius"/>
    </source>
</evidence>
<evidence type="ECO:0000313" key="4">
    <source>
        <dbReference type="Proteomes" id="UP000054279"/>
    </source>
</evidence>
<dbReference type="AlphaFoldDB" id="A0A0C9VJH8"/>
<keyword evidence="1" id="KW-0472">Membrane</keyword>
<keyword evidence="1" id="KW-1133">Transmembrane helix</keyword>
<feature type="transmembrane region" description="Helical" evidence="1">
    <location>
        <begin position="236"/>
        <end position="259"/>
    </location>
</feature>
<keyword evidence="4" id="KW-1185">Reference proteome</keyword>
<feature type="transmembrane region" description="Helical" evidence="1">
    <location>
        <begin position="62"/>
        <end position="81"/>
    </location>
</feature>
<name>A0A0C9VJH8_SPHS4</name>
<reference evidence="3 4" key="1">
    <citation type="submission" date="2014-06" db="EMBL/GenBank/DDBJ databases">
        <title>Evolutionary Origins and Diversification of the Mycorrhizal Mutualists.</title>
        <authorList>
            <consortium name="DOE Joint Genome Institute"/>
            <consortium name="Mycorrhizal Genomics Consortium"/>
            <person name="Kohler A."/>
            <person name="Kuo A."/>
            <person name="Nagy L.G."/>
            <person name="Floudas D."/>
            <person name="Copeland A."/>
            <person name="Barry K.W."/>
            <person name="Cichocki N."/>
            <person name="Veneault-Fourrey C."/>
            <person name="LaButti K."/>
            <person name="Lindquist E.A."/>
            <person name="Lipzen A."/>
            <person name="Lundell T."/>
            <person name="Morin E."/>
            <person name="Murat C."/>
            <person name="Riley R."/>
            <person name="Ohm R."/>
            <person name="Sun H."/>
            <person name="Tunlid A."/>
            <person name="Henrissat B."/>
            <person name="Grigoriev I.V."/>
            <person name="Hibbett D.S."/>
            <person name="Martin F."/>
        </authorList>
    </citation>
    <scope>NUCLEOTIDE SEQUENCE [LARGE SCALE GENOMIC DNA]</scope>
    <source>
        <strain evidence="3 4">SS14</strain>
    </source>
</reference>
<dbReference type="Pfam" id="PF20151">
    <property type="entry name" value="DUF6533"/>
    <property type="match status" value="1"/>
</dbReference>
<accession>A0A0C9VJH8</accession>
<feature type="transmembrane region" description="Helical" evidence="1">
    <location>
        <begin position="119"/>
        <end position="139"/>
    </location>
</feature>
<dbReference type="OrthoDB" id="3038503at2759"/>
<dbReference type="InterPro" id="IPR045340">
    <property type="entry name" value="DUF6533"/>
</dbReference>
<protein>
    <recommendedName>
        <fullName evidence="2">DUF6533 domain-containing protein</fullName>
    </recommendedName>
</protein>
<proteinExistence type="predicted"/>
<sequence length="357" mass="39837">MSNSESAALAALSQALFDLADGLRIVKFSCLGALVFVLYDYFLTFPREVEYVWKQAWSYGKILYFLNRYLGLGVIILDTVVGFSSGWSKKVRLLLSVSLVIPVKYPLCSVGYLHAHLALTITILLLVQIILISRLYAVYERGWRITMFSIAICICTTTTSFVIDYLAGAKSTDPHTSTINCVLFDKHTSILRIHLAADSPFGDYALSIDGVQGVQLIQARGGIENFKNYGQRQFALFLKASQKFVLFVLLANVFIWAFGPEKLNQVVIPYVSDTLLLTTTIPHAYLEPRRWADTVPCAMGSCLLLNIRHRYLNKSSVLSLVTGGVTTETSPPSIDPHTFLSNRDEAIHQTYKLQSLS</sequence>
<feature type="transmembrane region" description="Helical" evidence="1">
    <location>
        <begin position="25"/>
        <end position="42"/>
    </location>
</feature>
<dbReference type="HOGENOM" id="CLU_035509_15_2_1"/>
<evidence type="ECO:0000259" key="2">
    <source>
        <dbReference type="Pfam" id="PF20151"/>
    </source>
</evidence>